<evidence type="ECO:0008006" key="12">
    <source>
        <dbReference type="Google" id="ProtNLM"/>
    </source>
</evidence>
<evidence type="ECO:0000256" key="7">
    <source>
        <dbReference type="ARBA" id="ARBA00023136"/>
    </source>
</evidence>
<feature type="transmembrane region" description="Helical" evidence="9">
    <location>
        <begin position="12"/>
        <end position="36"/>
    </location>
</feature>
<dbReference type="PANTHER" id="PTHR33281:SF19">
    <property type="entry name" value="VOLTAGE-DEPENDENT ANION CHANNEL-FORMING PROTEIN YNEE"/>
    <property type="match status" value="1"/>
</dbReference>
<sequence length="296" mass="33659">MIVPGRARLGQVVFYVGRPLALLFFWDVLVTIAYFIKGIDNRYISFPHLPLSLLGSAIAIYLAFRNTAAYARWWEARTLWGAMINYSRSFGREMQTLLPFEATALQRLLILRHVAYVHALRLHLRRQTPWDELAPRLPQDEIARLQQVANVPNTILNETARIIAREASLDSIRLTTIEQTMRELLNAQGGMERIRNTPFPQQYATYPALFTHVFCILLPLGLVESLRIFTPLGSTGVGFLFLALLQIGNDMEHPFSNTANDVPLTAITRTIEIDLRDSLGEAHELKPVQPEKGVLW</sequence>
<name>A0A4P8INI2_9BURK</name>
<evidence type="ECO:0000313" key="11">
    <source>
        <dbReference type="Proteomes" id="UP000298656"/>
    </source>
</evidence>
<reference evidence="10 11" key="1">
    <citation type="submission" date="2019-05" db="EMBL/GenBank/DDBJ databases">
        <title>Burkholderia sp. DHOD12, isolated from subtropical forest soil.</title>
        <authorList>
            <person name="Gao Z.-H."/>
            <person name="Qiu L.-H."/>
        </authorList>
    </citation>
    <scope>NUCLEOTIDE SEQUENCE [LARGE SCALE GENOMIC DNA]</scope>
    <source>
        <strain evidence="10 11">DHOD12</strain>
    </source>
</reference>
<dbReference type="Proteomes" id="UP000298656">
    <property type="component" value="Chromosome 1"/>
</dbReference>
<proteinExistence type="inferred from homology"/>
<evidence type="ECO:0000256" key="3">
    <source>
        <dbReference type="ARBA" id="ARBA00022475"/>
    </source>
</evidence>
<accession>A0A4P8INI2</accession>
<evidence type="ECO:0000256" key="4">
    <source>
        <dbReference type="ARBA" id="ARBA00022692"/>
    </source>
</evidence>
<feature type="transmembrane region" description="Helical" evidence="9">
    <location>
        <begin position="228"/>
        <end position="247"/>
    </location>
</feature>
<evidence type="ECO:0000256" key="9">
    <source>
        <dbReference type="SAM" id="Phobius"/>
    </source>
</evidence>
<dbReference type="InterPro" id="IPR044669">
    <property type="entry name" value="YneE/VCCN1/2-like"/>
</dbReference>
<evidence type="ECO:0000256" key="5">
    <source>
        <dbReference type="ARBA" id="ARBA00022989"/>
    </source>
</evidence>
<evidence type="ECO:0000256" key="1">
    <source>
        <dbReference type="ARBA" id="ARBA00004651"/>
    </source>
</evidence>
<dbReference type="AlphaFoldDB" id="A0A4P8INI2"/>
<dbReference type="RefSeq" id="WP_137331304.1">
    <property type="nucleotide sequence ID" value="NZ_CP040077.1"/>
</dbReference>
<dbReference type="KEGG" id="tvl:FAZ95_04225"/>
<dbReference type="PANTHER" id="PTHR33281">
    <property type="entry name" value="UPF0187 PROTEIN YNEE"/>
    <property type="match status" value="1"/>
</dbReference>
<feature type="transmembrane region" description="Helical" evidence="9">
    <location>
        <begin position="42"/>
        <end position="64"/>
    </location>
</feature>
<keyword evidence="6" id="KW-0406">Ion transport</keyword>
<gene>
    <name evidence="10" type="ORF">FAZ95_04225</name>
</gene>
<evidence type="ECO:0000256" key="8">
    <source>
        <dbReference type="ARBA" id="ARBA00034708"/>
    </source>
</evidence>
<evidence type="ECO:0000256" key="2">
    <source>
        <dbReference type="ARBA" id="ARBA00022448"/>
    </source>
</evidence>
<evidence type="ECO:0000256" key="6">
    <source>
        <dbReference type="ARBA" id="ARBA00023065"/>
    </source>
</evidence>
<dbReference type="Pfam" id="PF25539">
    <property type="entry name" value="Bestrophin_2"/>
    <property type="match status" value="1"/>
</dbReference>
<organism evidence="10 11">
    <name type="scientific">Trinickia violacea</name>
    <dbReference type="NCBI Taxonomy" id="2571746"/>
    <lineage>
        <taxon>Bacteria</taxon>
        <taxon>Pseudomonadati</taxon>
        <taxon>Pseudomonadota</taxon>
        <taxon>Betaproteobacteria</taxon>
        <taxon>Burkholderiales</taxon>
        <taxon>Burkholderiaceae</taxon>
        <taxon>Trinickia</taxon>
    </lineage>
</organism>
<dbReference type="GO" id="GO:0005254">
    <property type="term" value="F:chloride channel activity"/>
    <property type="evidence" value="ECO:0007669"/>
    <property type="project" value="InterPro"/>
</dbReference>
<comment type="subcellular location">
    <subcellularLocation>
        <location evidence="1">Cell membrane</location>
        <topology evidence="1">Multi-pass membrane protein</topology>
    </subcellularLocation>
</comment>
<dbReference type="OrthoDB" id="445589at2"/>
<keyword evidence="5 9" id="KW-1133">Transmembrane helix</keyword>
<keyword evidence="7 9" id="KW-0472">Membrane</keyword>
<comment type="similarity">
    <text evidence="8">Belongs to the anion channel-forming bestrophin (TC 1.A.46) family.</text>
</comment>
<feature type="transmembrane region" description="Helical" evidence="9">
    <location>
        <begin position="203"/>
        <end position="222"/>
    </location>
</feature>
<keyword evidence="11" id="KW-1185">Reference proteome</keyword>
<evidence type="ECO:0000313" key="10">
    <source>
        <dbReference type="EMBL" id="QCP48463.1"/>
    </source>
</evidence>
<keyword evidence="3" id="KW-1003">Cell membrane</keyword>
<protein>
    <recommendedName>
        <fullName evidence="12">Bestrophin</fullName>
    </recommendedName>
</protein>
<dbReference type="EMBL" id="CP040077">
    <property type="protein sequence ID" value="QCP48463.1"/>
    <property type="molecule type" value="Genomic_DNA"/>
</dbReference>
<keyword evidence="2" id="KW-0813">Transport</keyword>
<keyword evidence="4 9" id="KW-0812">Transmembrane</keyword>
<dbReference type="GO" id="GO:0005886">
    <property type="term" value="C:plasma membrane"/>
    <property type="evidence" value="ECO:0007669"/>
    <property type="project" value="UniProtKB-SubCell"/>
</dbReference>